<dbReference type="Proteomes" id="UP000589516">
    <property type="component" value="Unassembled WGS sequence"/>
</dbReference>
<dbReference type="PROSITE" id="PS51257">
    <property type="entry name" value="PROKAR_LIPOPROTEIN"/>
    <property type="match status" value="1"/>
</dbReference>
<accession>A0A7C7ZDH8</accession>
<dbReference type="EMBL" id="DUAV01000022">
    <property type="protein sequence ID" value="HIG63539.1"/>
    <property type="molecule type" value="Genomic_DNA"/>
</dbReference>
<comment type="caution">
    <text evidence="1">The sequence shown here is derived from an EMBL/GenBank/DDBJ whole genome shotgun (WGS) entry which is preliminary data.</text>
</comment>
<proteinExistence type="predicted"/>
<reference evidence="2" key="1">
    <citation type="journal article" date="2019" name="bioRxiv">
        <title>Genome diversification in globally distributed novel marine Proteobacteria is linked to environmental adaptation.</title>
        <authorList>
            <person name="Zhou Z."/>
            <person name="Tran P.Q."/>
            <person name="Kieft K."/>
            <person name="Anantharaman K."/>
        </authorList>
    </citation>
    <scope>NUCLEOTIDE SEQUENCE [LARGE SCALE GENOMIC DNA]</scope>
</reference>
<protein>
    <submittedName>
        <fullName evidence="1">Uncharacterized protein</fullName>
    </submittedName>
</protein>
<name>A0A7C7ZDH8_9ARCH</name>
<sequence length="203" mass="22729">MKRMLAVALMLATVGCIDVPAMNGLMDRLVPEQEAVYTQVELNRFEGQFAPDPNQDQDTLIGAALDIVEDPLQFQQALQNLSWVEYTRKFVLPQGARYLRVEITIDYMLIGGEQPEEGPAGTLDLTFRTPDGEEFCRDDNEPPCYEIVYWTGNEKEIGPYSPPLPTVEGEWTITISGSGMEGLASQLYSGKYELVVQTEILQN</sequence>
<organism evidence="1 2">
    <name type="scientific">Marine Group III euryarchaeote</name>
    <dbReference type="NCBI Taxonomy" id="2173149"/>
    <lineage>
        <taxon>Archaea</taxon>
        <taxon>Methanobacteriati</taxon>
        <taxon>Thermoplasmatota</taxon>
        <taxon>Thermoplasmata</taxon>
        <taxon>Candidatus Thermoprofundales</taxon>
    </lineage>
</organism>
<evidence type="ECO:0000313" key="1">
    <source>
        <dbReference type="EMBL" id="HIG63539.1"/>
    </source>
</evidence>
<gene>
    <name evidence="1" type="ORF">EYQ16_03360</name>
</gene>
<evidence type="ECO:0000313" key="2">
    <source>
        <dbReference type="Proteomes" id="UP000589516"/>
    </source>
</evidence>
<dbReference type="AlphaFoldDB" id="A0A7C7ZDH8"/>